<keyword evidence="3" id="KW-0804">Transcription</keyword>
<keyword evidence="1" id="KW-0805">Transcription regulation</keyword>
<gene>
    <name evidence="5" type="ORF">GM612_01795</name>
</gene>
<dbReference type="InterPro" id="IPR036390">
    <property type="entry name" value="WH_DNA-bd_sf"/>
</dbReference>
<keyword evidence="6" id="KW-1185">Reference proteome</keyword>
<feature type="domain" description="HTH marR-type" evidence="4">
    <location>
        <begin position="7"/>
        <end position="143"/>
    </location>
</feature>
<dbReference type="RefSeq" id="WP_155430681.1">
    <property type="nucleotide sequence ID" value="NZ_WNJO01000002.1"/>
</dbReference>
<dbReference type="SMART" id="SM00347">
    <property type="entry name" value="HTH_MARR"/>
    <property type="match status" value="1"/>
</dbReference>
<evidence type="ECO:0000313" key="5">
    <source>
        <dbReference type="EMBL" id="MTV81387.1"/>
    </source>
</evidence>
<dbReference type="InterPro" id="IPR023187">
    <property type="entry name" value="Tscrpt_reg_MarR-type_CS"/>
</dbReference>
<dbReference type="GO" id="GO:0003677">
    <property type="term" value="F:DNA binding"/>
    <property type="evidence" value="ECO:0007669"/>
    <property type="project" value="UniProtKB-KW"/>
</dbReference>
<dbReference type="PANTHER" id="PTHR42756">
    <property type="entry name" value="TRANSCRIPTIONAL REGULATOR, MARR"/>
    <property type="match status" value="1"/>
</dbReference>
<dbReference type="PANTHER" id="PTHR42756:SF1">
    <property type="entry name" value="TRANSCRIPTIONAL REPRESSOR OF EMRAB OPERON"/>
    <property type="match status" value="1"/>
</dbReference>
<dbReference type="Pfam" id="PF01047">
    <property type="entry name" value="MarR"/>
    <property type="match status" value="1"/>
</dbReference>
<dbReference type="PROSITE" id="PS50995">
    <property type="entry name" value="HTH_MARR_2"/>
    <property type="match status" value="1"/>
</dbReference>
<evidence type="ECO:0000256" key="3">
    <source>
        <dbReference type="ARBA" id="ARBA00023163"/>
    </source>
</evidence>
<accession>A0A7X3C229</accession>
<reference evidence="5 6" key="1">
    <citation type="submission" date="2019-11" db="EMBL/GenBank/DDBJ databases">
        <title>Lactobacillus sp. nov. CRM56-3, isolated from fermented tea leaves.</title>
        <authorList>
            <person name="Phuengjayaem S."/>
            <person name="Tanasupawat S."/>
        </authorList>
    </citation>
    <scope>NUCLEOTIDE SEQUENCE [LARGE SCALE GENOMIC DNA]</scope>
    <source>
        <strain evidence="5 6">CRM56-3</strain>
    </source>
</reference>
<comment type="caution">
    <text evidence="5">The sequence shown here is derived from an EMBL/GenBank/DDBJ whole genome shotgun (WGS) entry which is preliminary data.</text>
</comment>
<evidence type="ECO:0000256" key="1">
    <source>
        <dbReference type="ARBA" id="ARBA00023015"/>
    </source>
</evidence>
<dbReference type="InterPro" id="IPR036388">
    <property type="entry name" value="WH-like_DNA-bd_sf"/>
</dbReference>
<dbReference type="EMBL" id="WNJO01000002">
    <property type="protein sequence ID" value="MTV81387.1"/>
    <property type="molecule type" value="Genomic_DNA"/>
</dbReference>
<name>A0A7X3C229_9LACO</name>
<dbReference type="Gene3D" id="1.10.10.10">
    <property type="entry name" value="Winged helix-like DNA-binding domain superfamily/Winged helix DNA-binding domain"/>
    <property type="match status" value="1"/>
</dbReference>
<organism evidence="5 6">
    <name type="scientific">Secundilactobacillus folii</name>
    <dbReference type="NCBI Taxonomy" id="2678357"/>
    <lineage>
        <taxon>Bacteria</taxon>
        <taxon>Bacillati</taxon>
        <taxon>Bacillota</taxon>
        <taxon>Bacilli</taxon>
        <taxon>Lactobacillales</taxon>
        <taxon>Lactobacillaceae</taxon>
        <taxon>Secundilactobacillus</taxon>
    </lineage>
</organism>
<dbReference type="SUPFAM" id="SSF46785">
    <property type="entry name" value="Winged helix' DNA-binding domain"/>
    <property type="match status" value="1"/>
</dbReference>
<evidence type="ECO:0000256" key="2">
    <source>
        <dbReference type="ARBA" id="ARBA00023125"/>
    </source>
</evidence>
<dbReference type="InterPro" id="IPR000835">
    <property type="entry name" value="HTH_MarR-typ"/>
</dbReference>
<keyword evidence="2" id="KW-0238">DNA-binding</keyword>
<evidence type="ECO:0000313" key="6">
    <source>
        <dbReference type="Proteomes" id="UP000466388"/>
    </source>
</evidence>
<proteinExistence type="predicted"/>
<sequence length="145" mass="16228">MVPDRNDNTMTKQLHVASNIATRTLEKRLKPFGVNGSQFFFILKLHDDPGITQDQLVRSDTLHQSNVNREIARLASMGLVDKRQSKTDGRKYELRLTADGEAMYPKIKAALDAQEEALSACIAAAPVQVSREDFMAVLRQIKLMG</sequence>
<dbReference type="GO" id="GO:0003700">
    <property type="term" value="F:DNA-binding transcription factor activity"/>
    <property type="evidence" value="ECO:0007669"/>
    <property type="project" value="InterPro"/>
</dbReference>
<protein>
    <submittedName>
        <fullName evidence="5">MarR family transcriptional regulator</fullName>
    </submittedName>
</protein>
<evidence type="ECO:0000259" key="4">
    <source>
        <dbReference type="PROSITE" id="PS50995"/>
    </source>
</evidence>
<dbReference type="PROSITE" id="PS01117">
    <property type="entry name" value="HTH_MARR_1"/>
    <property type="match status" value="1"/>
</dbReference>
<dbReference type="Proteomes" id="UP000466388">
    <property type="component" value="Unassembled WGS sequence"/>
</dbReference>
<dbReference type="AlphaFoldDB" id="A0A7X3C229"/>